<keyword evidence="9" id="KW-1185">Reference proteome</keyword>
<dbReference type="InterPro" id="IPR005024">
    <property type="entry name" value="Snf7_fam"/>
</dbReference>
<name>A0AAF0F3S3_9BASI</name>
<evidence type="ECO:0000313" key="9">
    <source>
        <dbReference type="Proteomes" id="UP001217754"/>
    </source>
</evidence>
<comment type="subcellular location">
    <subcellularLocation>
        <location evidence="1">Endosome</location>
    </subcellularLocation>
</comment>
<evidence type="ECO:0000256" key="2">
    <source>
        <dbReference type="ARBA" id="ARBA00006190"/>
    </source>
</evidence>
<dbReference type="GO" id="GO:0009898">
    <property type="term" value="C:cytoplasmic side of plasma membrane"/>
    <property type="evidence" value="ECO:0007669"/>
    <property type="project" value="TreeGrafter"/>
</dbReference>
<keyword evidence="3" id="KW-0967">Endosome</keyword>
<dbReference type="GO" id="GO:0000815">
    <property type="term" value="C:ESCRT III complex"/>
    <property type="evidence" value="ECO:0007669"/>
    <property type="project" value="TreeGrafter"/>
</dbReference>
<dbReference type="EMBL" id="CP119962">
    <property type="protein sequence ID" value="WFD39924.1"/>
    <property type="molecule type" value="Genomic_DNA"/>
</dbReference>
<keyword evidence="6" id="KW-0175">Coiled coil</keyword>
<evidence type="ECO:0000256" key="3">
    <source>
        <dbReference type="ARBA" id="ARBA00022753"/>
    </source>
</evidence>
<proteinExistence type="inferred from homology"/>
<feature type="region of interest" description="Disordered" evidence="7">
    <location>
        <begin position="171"/>
        <end position="225"/>
    </location>
</feature>
<feature type="compositionally biased region" description="Low complexity" evidence="7">
    <location>
        <begin position="175"/>
        <end position="209"/>
    </location>
</feature>
<comment type="similarity">
    <text evidence="2">Belongs to the SNF7 family.</text>
</comment>
<evidence type="ECO:0000256" key="1">
    <source>
        <dbReference type="ARBA" id="ARBA00004177"/>
    </source>
</evidence>
<evidence type="ECO:0000256" key="5">
    <source>
        <dbReference type="ARBA" id="ARBA00042586"/>
    </source>
</evidence>
<accession>A0AAF0F3S3</accession>
<feature type="coiled-coil region" evidence="6">
    <location>
        <begin position="33"/>
        <end position="102"/>
    </location>
</feature>
<evidence type="ECO:0000256" key="7">
    <source>
        <dbReference type="SAM" id="MobiDB-lite"/>
    </source>
</evidence>
<dbReference type="RefSeq" id="XP_060122821.1">
    <property type="nucleotide sequence ID" value="XM_060266838.1"/>
</dbReference>
<dbReference type="Gene3D" id="1.10.287.1060">
    <property type="entry name" value="ESAT-6-like"/>
    <property type="match status" value="1"/>
</dbReference>
<evidence type="ECO:0000313" key="8">
    <source>
        <dbReference type="EMBL" id="WFD39924.1"/>
    </source>
</evidence>
<evidence type="ECO:0000256" key="6">
    <source>
        <dbReference type="SAM" id="Coils"/>
    </source>
</evidence>
<protein>
    <recommendedName>
        <fullName evidence="4">Vacuolar-sorting protein SNF7</fullName>
    </recommendedName>
    <alternativeName>
        <fullName evidence="5">Vacuolar protein-sorting-associated protein 32</fullName>
    </alternativeName>
</protein>
<sequence>MSGWLNWVSGKRDNKNAARDAIIGLREQLHLINKKEEHLLTKIDDELRKAKANVTTNKRAAQAALRQKKLYETELDRLSGNRMTLETQVNAIENANMNLETMRAMQRGSAALKNIHQNMDIDKVDNTMDNIREQMALSNEISEAISNPVGMGNELDEDELRDELQELEQEELNERLVGADAAPAHTLPTPAPAAASPAPAPAQRTASSAADEDEELRALQAELAM</sequence>
<dbReference type="PANTHER" id="PTHR22761:SF10">
    <property type="entry name" value="GH13992P"/>
    <property type="match status" value="1"/>
</dbReference>
<organism evidence="8 9">
    <name type="scientific">Malassezia japonica</name>
    <dbReference type="NCBI Taxonomy" id="223818"/>
    <lineage>
        <taxon>Eukaryota</taxon>
        <taxon>Fungi</taxon>
        <taxon>Dikarya</taxon>
        <taxon>Basidiomycota</taxon>
        <taxon>Ustilaginomycotina</taxon>
        <taxon>Malasseziomycetes</taxon>
        <taxon>Malasseziales</taxon>
        <taxon>Malasseziaceae</taxon>
        <taxon>Malassezia</taxon>
    </lineage>
</organism>
<dbReference type="GO" id="GO:0005771">
    <property type="term" value="C:multivesicular body"/>
    <property type="evidence" value="ECO:0007669"/>
    <property type="project" value="TreeGrafter"/>
</dbReference>
<dbReference type="Proteomes" id="UP001217754">
    <property type="component" value="Chromosome 5"/>
</dbReference>
<gene>
    <name evidence="8" type="primary">SNF7</name>
    <name evidence="8" type="ORF">MJAP1_002906</name>
</gene>
<dbReference type="GO" id="GO:0032511">
    <property type="term" value="P:late endosome to vacuole transport via multivesicular body sorting pathway"/>
    <property type="evidence" value="ECO:0007669"/>
    <property type="project" value="TreeGrafter"/>
</dbReference>
<dbReference type="GeneID" id="85226557"/>
<dbReference type="AlphaFoldDB" id="A0AAF0F3S3"/>
<reference evidence="8" key="1">
    <citation type="submission" date="2023-03" db="EMBL/GenBank/DDBJ databases">
        <title>Mating type loci evolution in Malassezia.</title>
        <authorList>
            <person name="Coelho M.A."/>
        </authorList>
    </citation>
    <scope>NUCLEOTIDE SEQUENCE</scope>
    <source>
        <strain evidence="8">CBS 9431</strain>
    </source>
</reference>
<evidence type="ECO:0000256" key="4">
    <source>
        <dbReference type="ARBA" id="ARBA00040017"/>
    </source>
</evidence>
<dbReference type="PANTHER" id="PTHR22761">
    <property type="entry name" value="CHARGED MULTIVESICULAR BODY PROTEIN"/>
    <property type="match status" value="1"/>
</dbReference>
<dbReference type="Gene3D" id="6.10.250.1710">
    <property type="match status" value="1"/>
</dbReference>
<dbReference type="Pfam" id="PF03357">
    <property type="entry name" value="Snf7"/>
    <property type="match status" value="1"/>
</dbReference>
<dbReference type="GO" id="GO:0006900">
    <property type="term" value="P:vesicle budding from membrane"/>
    <property type="evidence" value="ECO:0007669"/>
    <property type="project" value="TreeGrafter"/>
</dbReference>